<dbReference type="Proteomes" id="UP000184356">
    <property type="component" value="Unassembled WGS sequence"/>
</dbReference>
<dbReference type="STRING" id="1036612.A0A1L9T7D0"/>
<dbReference type="AlphaFoldDB" id="A0A1L9T7D0"/>
<feature type="compositionally biased region" description="Polar residues" evidence="1">
    <location>
        <begin position="262"/>
        <end position="271"/>
    </location>
</feature>
<evidence type="ECO:0000256" key="1">
    <source>
        <dbReference type="SAM" id="MobiDB-lite"/>
    </source>
</evidence>
<accession>A0A1L9T7D0</accession>
<gene>
    <name evidence="2" type="ORF">ASPSYDRAFT_93283</name>
</gene>
<dbReference type="RefSeq" id="XP_040699091.1">
    <property type="nucleotide sequence ID" value="XM_040852813.1"/>
</dbReference>
<feature type="compositionally biased region" description="Polar residues" evidence="1">
    <location>
        <begin position="190"/>
        <end position="212"/>
    </location>
</feature>
<feature type="compositionally biased region" description="Basic and acidic residues" evidence="1">
    <location>
        <begin position="160"/>
        <end position="175"/>
    </location>
</feature>
<name>A0A1L9T7D0_9EURO</name>
<feature type="region of interest" description="Disordered" evidence="1">
    <location>
        <begin position="75"/>
        <end position="337"/>
    </location>
</feature>
<keyword evidence="3" id="KW-1185">Reference proteome</keyword>
<evidence type="ECO:0000313" key="2">
    <source>
        <dbReference type="EMBL" id="OJJ55285.1"/>
    </source>
</evidence>
<feature type="compositionally biased region" description="Basic and acidic residues" evidence="1">
    <location>
        <begin position="274"/>
        <end position="290"/>
    </location>
</feature>
<evidence type="ECO:0008006" key="4">
    <source>
        <dbReference type="Google" id="ProtNLM"/>
    </source>
</evidence>
<dbReference type="OrthoDB" id="5371646at2759"/>
<feature type="compositionally biased region" description="Polar residues" evidence="1">
    <location>
        <begin position="127"/>
        <end position="139"/>
    </location>
</feature>
<reference evidence="3" key="1">
    <citation type="journal article" date="2017" name="Genome Biol.">
        <title>Comparative genomics reveals high biological diversity and specific adaptations in the industrially and medically important fungal genus Aspergillus.</title>
        <authorList>
            <person name="de Vries R.P."/>
            <person name="Riley R."/>
            <person name="Wiebenga A."/>
            <person name="Aguilar-Osorio G."/>
            <person name="Amillis S."/>
            <person name="Uchima C.A."/>
            <person name="Anderluh G."/>
            <person name="Asadollahi M."/>
            <person name="Askin M."/>
            <person name="Barry K."/>
            <person name="Battaglia E."/>
            <person name="Bayram O."/>
            <person name="Benocci T."/>
            <person name="Braus-Stromeyer S.A."/>
            <person name="Caldana C."/>
            <person name="Canovas D."/>
            <person name="Cerqueira G.C."/>
            <person name="Chen F."/>
            <person name="Chen W."/>
            <person name="Choi C."/>
            <person name="Clum A."/>
            <person name="Dos Santos R.A."/>
            <person name="Damasio A.R."/>
            <person name="Diallinas G."/>
            <person name="Emri T."/>
            <person name="Fekete E."/>
            <person name="Flipphi M."/>
            <person name="Freyberg S."/>
            <person name="Gallo A."/>
            <person name="Gournas C."/>
            <person name="Habgood R."/>
            <person name="Hainaut M."/>
            <person name="Harispe M.L."/>
            <person name="Henrissat B."/>
            <person name="Hilden K.S."/>
            <person name="Hope R."/>
            <person name="Hossain A."/>
            <person name="Karabika E."/>
            <person name="Karaffa L."/>
            <person name="Karanyi Z."/>
            <person name="Krasevec N."/>
            <person name="Kuo A."/>
            <person name="Kusch H."/>
            <person name="LaButti K."/>
            <person name="Lagendijk E.L."/>
            <person name="Lapidus A."/>
            <person name="Levasseur A."/>
            <person name="Lindquist E."/>
            <person name="Lipzen A."/>
            <person name="Logrieco A.F."/>
            <person name="MacCabe A."/>
            <person name="Maekelae M.R."/>
            <person name="Malavazi I."/>
            <person name="Melin P."/>
            <person name="Meyer V."/>
            <person name="Mielnichuk N."/>
            <person name="Miskei M."/>
            <person name="Molnar A.P."/>
            <person name="Mule G."/>
            <person name="Ngan C.Y."/>
            <person name="Orejas M."/>
            <person name="Orosz E."/>
            <person name="Ouedraogo J.P."/>
            <person name="Overkamp K.M."/>
            <person name="Park H.-S."/>
            <person name="Perrone G."/>
            <person name="Piumi F."/>
            <person name="Punt P.J."/>
            <person name="Ram A.F."/>
            <person name="Ramon A."/>
            <person name="Rauscher S."/>
            <person name="Record E."/>
            <person name="Riano-Pachon D.M."/>
            <person name="Robert V."/>
            <person name="Roehrig J."/>
            <person name="Ruller R."/>
            <person name="Salamov A."/>
            <person name="Salih N.S."/>
            <person name="Samson R.A."/>
            <person name="Sandor E."/>
            <person name="Sanguinetti M."/>
            <person name="Schuetze T."/>
            <person name="Sepcic K."/>
            <person name="Shelest E."/>
            <person name="Sherlock G."/>
            <person name="Sophianopoulou V."/>
            <person name="Squina F.M."/>
            <person name="Sun H."/>
            <person name="Susca A."/>
            <person name="Todd R.B."/>
            <person name="Tsang A."/>
            <person name="Unkles S.E."/>
            <person name="van de Wiele N."/>
            <person name="van Rossen-Uffink D."/>
            <person name="Oliveira J.V."/>
            <person name="Vesth T.C."/>
            <person name="Visser J."/>
            <person name="Yu J.-H."/>
            <person name="Zhou M."/>
            <person name="Andersen M.R."/>
            <person name="Archer D.B."/>
            <person name="Baker S.E."/>
            <person name="Benoit I."/>
            <person name="Brakhage A.A."/>
            <person name="Braus G.H."/>
            <person name="Fischer R."/>
            <person name="Frisvad J.C."/>
            <person name="Goldman G.H."/>
            <person name="Houbraken J."/>
            <person name="Oakley B."/>
            <person name="Pocsi I."/>
            <person name="Scazzocchio C."/>
            <person name="Seiboth B."/>
            <person name="vanKuyk P.A."/>
            <person name="Wortman J."/>
            <person name="Dyer P.S."/>
            <person name="Grigoriev I.V."/>
        </authorList>
    </citation>
    <scope>NUCLEOTIDE SEQUENCE [LARGE SCALE GENOMIC DNA]</scope>
    <source>
        <strain evidence="3">CBS 593.65</strain>
    </source>
</reference>
<organism evidence="2 3">
    <name type="scientific">Aspergillus sydowii CBS 593.65</name>
    <dbReference type="NCBI Taxonomy" id="1036612"/>
    <lineage>
        <taxon>Eukaryota</taxon>
        <taxon>Fungi</taxon>
        <taxon>Dikarya</taxon>
        <taxon>Ascomycota</taxon>
        <taxon>Pezizomycotina</taxon>
        <taxon>Eurotiomycetes</taxon>
        <taxon>Eurotiomycetidae</taxon>
        <taxon>Eurotiales</taxon>
        <taxon>Aspergillaceae</taxon>
        <taxon>Aspergillus</taxon>
        <taxon>Aspergillus subgen. Nidulantes</taxon>
    </lineage>
</organism>
<protein>
    <recommendedName>
        <fullName evidence="4">Myb-like domain-containing protein</fullName>
    </recommendedName>
</protein>
<evidence type="ECO:0000313" key="3">
    <source>
        <dbReference type="Proteomes" id="UP000184356"/>
    </source>
</evidence>
<proteinExistence type="predicted"/>
<dbReference type="EMBL" id="KV878593">
    <property type="protein sequence ID" value="OJJ55285.1"/>
    <property type="molecule type" value="Genomic_DNA"/>
</dbReference>
<dbReference type="VEuPathDB" id="FungiDB:ASPSYDRAFT_93283"/>
<sequence>MSNSQETPWTEDEKYALFTEILKKAGVSSRELFKMIQDMKIKPSWNDIPLPAGRSLNSCQTAFNYMFFELQSQANPAIGQPPPRHPATAPQVPHLDPSTSVRKRPLYPTDKPILPRAIQPRPATGPASYSSESGTSTMLSPGAGGVTASGEPPRKRGRPSKAESERRKAAAEARGETYPPSRPGSHKAKISSSPTSPSVIETPGSVYTSNRPPNMPQPGMSYVPPPLRMVPMSGPNDEGRMRSMSNREMGPTSRELPRPQEIRQTLPSPQELQLGHREAIPRIDPGDRPYESLPPDRFPFTDSSRRSLVHPSPRHPDEPRAPDIQVPLTTMTEKRTE</sequence>
<dbReference type="GeneID" id="63768886"/>